<gene>
    <name evidence="2" type="ORF">VQ02_19770</name>
</gene>
<keyword evidence="3" id="KW-1185">Reference proteome</keyword>
<feature type="compositionally biased region" description="Basic and acidic residues" evidence="1">
    <location>
        <begin position="98"/>
        <end position="108"/>
    </location>
</feature>
<dbReference type="EMBL" id="LABY01000143">
    <property type="protein sequence ID" value="KMO33889.1"/>
    <property type="molecule type" value="Genomic_DNA"/>
</dbReference>
<evidence type="ECO:0000313" key="3">
    <source>
        <dbReference type="Proteomes" id="UP000035955"/>
    </source>
</evidence>
<reference evidence="2 3" key="1">
    <citation type="submission" date="2015-03" db="EMBL/GenBank/DDBJ databases">
        <title>Genome sequencing of Methylobacterium variabile DSM 16961.</title>
        <authorList>
            <person name="Chaudhry V."/>
            <person name="Patil P.B."/>
        </authorList>
    </citation>
    <scope>NUCLEOTIDE SEQUENCE [LARGE SCALE GENOMIC DNA]</scope>
    <source>
        <strain evidence="2 3">DSM 16961</strain>
    </source>
</reference>
<comment type="caution">
    <text evidence="2">The sequence shown here is derived from an EMBL/GenBank/DDBJ whole genome shotgun (WGS) entry which is preliminary data.</text>
</comment>
<organism evidence="2 3">
    <name type="scientific">Methylobacterium variabile</name>
    <dbReference type="NCBI Taxonomy" id="298794"/>
    <lineage>
        <taxon>Bacteria</taxon>
        <taxon>Pseudomonadati</taxon>
        <taxon>Pseudomonadota</taxon>
        <taxon>Alphaproteobacteria</taxon>
        <taxon>Hyphomicrobiales</taxon>
        <taxon>Methylobacteriaceae</taxon>
        <taxon>Methylobacterium</taxon>
    </lineage>
</organism>
<sequence length="108" mass="11019">MTRPHPTTDRGTYIGLSRTAAADMNAPSGTLARAQDEGLPVRARNDEAEDAAGGGQGFTAQASAFVTASGAGEAVPAYDPASAPDGRLILPPGWRLSADGDRLSPRKA</sequence>
<feature type="region of interest" description="Disordered" evidence="1">
    <location>
        <begin position="74"/>
        <end position="108"/>
    </location>
</feature>
<evidence type="ECO:0000256" key="1">
    <source>
        <dbReference type="SAM" id="MobiDB-lite"/>
    </source>
</evidence>
<dbReference type="RefSeq" id="WP_048445924.1">
    <property type="nucleotide sequence ID" value="NZ_LABY01000143.1"/>
</dbReference>
<dbReference type="AlphaFoldDB" id="A0A0J6SJS2"/>
<protein>
    <submittedName>
        <fullName evidence="2">Uncharacterized protein</fullName>
    </submittedName>
</protein>
<evidence type="ECO:0000313" key="2">
    <source>
        <dbReference type="EMBL" id="KMO33889.1"/>
    </source>
</evidence>
<name>A0A0J6SJS2_9HYPH</name>
<accession>A0A0J6SJS2</accession>
<proteinExistence type="predicted"/>
<dbReference type="Proteomes" id="UP000035955">
    <property type="component" value="Unassembled WGS sequence"/>
</dbReference>
<feature type="region of interest" description="Disordered" evidence="1">
    <location>
        <begin position="1"/>
        <end position="56"/>
    </location>
</feature>